<name>A0A1N7J2W5_9FLAO</name>
<proteinExistence type="predicted"/>
<evidence type="ECO:0000256" key="3">
    <source>
        <dbReference type="SAM" id="Phobius"/>
    </source>
</evidence>
<keyword evidence="1" id="KW-0805">Transcription regulation</keyword>
<evidence type="ECO:0000313" key="5">
    <source>
        <dbReference type="EMBL" id="AZB01608.1"/>
    </source>
</evidence>
<reference evidence="6" key="1">
    <citation type="submission" date="2017-01" db="EMBL/GenBank/DDBJ databases">
        <authorList>
            <person name="Mah S.A."/>
            <person name="Swanson W.J."/>
            <person name="Moy G.W."/>
            <person name="Vacquier V.D."/>
        </authorList>
    </citation>
    <scope>NUCLEOTIDE SEQUENCE [LARGE SCALE GENOMIC DNA]</scope>
    <source>
        <strain evidence="6">DSM 16927</strain>
    </source>
</reference>
<evidence type="ECO:0000256" key="1">
    <source>
        <dbReference type="ARBA" id="ARBA00023015"/>
    </source>
</evidence>
<dbReference type="InterPro" id="IPR011990">
    <property type="entry name" value="TPR-like_helical_dom_sf"/>
</dbReference>
<accession>A0A1N7J2W5</accession>
<evidence type="ECO:0000313" key="6">
    <source>
        <dbReference type="EMBL" id="SIS43586.1"/>
    </source>
</evidence>
<dbReference type="SUPFAM" id="SSF48452">
    <property type="entry name" value="TPR-like"/>
    <property type="match status" value="1"/>
</dbReference>
<dbReference type="InterPro" id="IPR018060">
    <property type="entry name" value="HTH_AraC"/>
</dbReference>
<dbReference type="PROSITE" id="PS01124">
    <property type="entry name" value="HTH_ARAC_FAMILY_2"/>
    <property type="match status" value="1"/>
</dbReference>
<dbReference type="AlphaFoldDB" id="A0A1N7J2W5"/>
<feature type="transmembrane region" description="Helical" evidence="3">
    <location>
        <begin position="368"/>
        <end position="388"/>
    </location>
</feature>
<protein>
    <submittedName>
        <fullName evidence="6">Helix-turn-helix domain-containing protein</fullName>
    </submittedName>
</protein>
<keyword evidence="3" id="KW-0812">Transmembrane</keyword>
<dbReference type="Proteomes" id="UP000279541">
    <property type="component" value="Chromosome"/>
</dbReference>
<dbReference type="STRING" id="112234.SAMN05421768_107220"/>
<dbReference type="GO" id="GO:0003700">
    <property type="term" value="F:DNA-binding transcription factor activity"/>
    <property type="evidence" value="ECO:0007669"/>
    <property type="project" value="InterPro"/>
</dbReference>
<evidence type="ECO:0000259" key="4">
    <source>
        <dbReference type="PROSITE" id="PS01124"/>
    </source>
</evidence>
<keyword evidence="7" id="KW-1185">Reference proteome</keyword>
<dbReference type="KEGG" id="cjt:EG359_19245"/>
<dbReference type="EMBL" id="CP033926">
    <property type="protein sequence ID" value="AZB01608.1"/>
    <property type="molecule type" value="Genomic_DNA"/>
</dbReference>
<dbReference type="SMART" id="SM00342">
    <property type="entry name" value="HTH_ARAC"/>
    <property type="match status" value="1"/>
</dbReference>
<evidence type="ECO:0000313" key="7">
    <source>
        <dbReference type="Proteomes" id="UP000279541"/>
    </source>
</evidence>
<evidence type="ECO:0000256" key="2">
    <source>
        <dbReference type="ARBA" id="ARBA00023163"/>
    </source>
</evidence>
<feature type="domain" description="HTH araC/xylS-type" evidence="4">
    <location>
        <begin position="457"/>
        <end position="559"/>
    </location>
</feature>
<dbReference type="OrthoDB" id="5295174at2"/>
<dbReference type="GO" id="GO:0043565">
    <property type="term" value="F:sequence-specific DNA binding"/>
    <property type="evidence" value="ECO:0007669"/>
    <property type="project" value="InterPro"/>
</dbReference>
<keyword evidence="3" id="KW-1133">Transmembrane helix</keyword>
<dbReference type="EMBL" id="FTNZ01000007">
    <property type="protein sequence ID" value="SIS43586.1"/>
    <property type="molecule type" value="Genomic_DNA"/>
</dbReference>
<dbReference type="InterPro" id="IPR009057">
    <property type="entry name" value="Homeodomain-like_sf"/>
</dbReference>
<organism evidence="6">
    <name type="scientific">Chryseobacterium joostei</name>
    <dbReference type="NCBI Taxonomy" id="112234"/>
    <lineage>
        <taxon>Bacteria</taxon>
        <taxon>Pseudomonadati</taxon>
        <taxon>Bacteroidota</taxon>
        <taxon>Flavobacteriia</taxon>
        <taxon>Flavobacteriales</taxon>
        <taxon>Weeksellaceae</taxon>
        <taxon>Chryseobacterium group</taxon>
        <taxon>Chryseobacterium</taxon>
    </lineage>
</organism>
<reference evidence="5 7" key="2">
    <citation type="submission" date="2018-11" db="EMBL/GenBank/DDBJ databases">
        <title>Proposal to divide the Flavobacteriaceae and reorganize its genera based on Amino Acid Identity values calculated from whole genome sequences.</title>
        <authorList>
            <person name="Nicholson A.C."/>
            <person name="Gulvik C.A."/>
            <person name="Whitney A.M."/>
            <person name="Humrighouse B.W."/>
            <person name="Bell M."/>
            <person name="Holmes B."/>
            <person name="Steigerwalt A.G."/>
            <person name="Villarma A."/>
            <person name="Sheth M."/>
            <person name="Batra D."/>
            <person name="Pryor J."/>
            <person name="Bernardet J.-F."/>
            <person name="Hugo C."/>
            <person name="Kampfer P."/>
            <person name="Newman J."/>
            <person name="McQuiston J.R."/>
        </authorList>
    </citation>
    <scope>NUCLEOTIDE SEQUENCE [LARGE SCALE GENOMIC DNA]</scope>
    <source>
        <strain evidence="5 7">DSM 16927</strain>
    </source>
</reference>
<dbReference type="RefSeq" id="WP_076356446.1">
    <property type="nucleotide sequence ID" value="NZ_CP033926.1"/>
</dbReference>
<dbReference type="Proteomes" id="UP000186106">
    <property type="component" value="Unassembled WGS sequence"/>
</dbReference>
<dbReference type="SUPFAM" id="SSF46689">
    <property type="entry name" value="Homeodomain-like"/>
    <property type="match status" value="1"/>
</dbReference>
<sequence>MKKNISFFLTLIIFISFYGQITRIVGNPQTDEINEKNNKIAQSMNDHTKSLAEKEKALLEVKSQSERLEYNFGTLQAGVQLMSIYSYQNRYKDVVSLGNQLKKITKNSKDEEGLISNMYRKMALALTFLGLDSEGLKDYKSAINSAQELKDVNTKYYTLSLLYENITGVYENHKRYESKIYDDSIAYYLNKSLNIGKKISDNSISVPKNLKYDQLAFTNMRLGIFYLEHSDAAKENLDKAQKYLFEGLKFYEDKKYNVSLSNKITMLNQISWLFLEKKEYQKSIDYANRALELEKTFNSPSDRVESFEFLMSSYMEMGEKERSKDYMHKYNSLKDSLTFVQKKEADAVTKNIIKNINNQHQESDEKEYTIISIIAIIVIAAIIIMIILSRRKNRLLRKDYEKVIEQLKNHAPVFPVEEIEDDESENDYTIASEPEPTVANSKTIISKSTENRLLKELAIFEKSKRYLKNDFSISILASRLDTNVKYASEIIKNNRSQTFNDYTNSLRIRYISQKLYDEPKYREYKISYLAEVCGYSSPQVFVTAFKKVNGVTPSYFIQNLNDEKFNVLI</sequence>
<dbReference type="Gene3D" id="1.10.10.60">
    <property type="entry name" value="Homeodomain-like"/>
    <property type="match status" value="1"/>
</dbReference>
<keyword evidence="2" id="KW-0804">Transcription</keyword>
<gene>
    <name evidence="5" type="ORF">EG359_19245</name>
    <name evidence="6" type="ORF">SAMN05421768_107220</name>
</gene>
<keyword evidence="3" id="KW-0472">Membrane</keyword>
<dbReference type="Gene3D" id="1.25.40.10">
    <property type="entry name" value="Tetratricopeptide repeat domain"/>
    <property type="match status" value="2"/>
</dbReference>